<dbReference type="InterPro" id="IPR037482">
    <property type="entry name" value="ST1585_MBL-fold"/>
</dbReference>
<dbReference type="PANTHER" id="PTHR42951:SF22">
    <property type="entry name" value="METALLO BETA-LACTAMASE SUPERFAMILY LIPOPROTEIN"/>
    <property type="match status" value="1"/>
</dbReference>
<dbReference type="Proteomes" id="UP001595892">
    <property type="component" value="Unassembled WGS sequence"/>
</dbReference>
<keyword evidence="3" id="KW-1185">Reference proteome</keyword>
<gene>
    <name evidence="2" type="ORF">ACFO3Q_01080</name>
</gene>
<dbReference type="SMART" id="SM00849">
    <property type="entry name" value="Lactamase_B"/>
    <property type="match status" value="1"/>
</dbReference>
<dbReference type="RefSeq" id="WP_377002721.1">
    <property type="nucleotide sequence ID" value="NZ_JBHSGG010000002.1"/>
</dbReference>
<dbReference type="PANTHER" id="PTHR42951">
    <property type="entry name" value="METALLO-BETA-LACTAMASE DOMAIN-CONTAINING"/>
    <property type="match status" value="1"/>
</dbReference>
<reference evidence="3" key="1">
    <citation type="journal article" date="2019" name="Int. J. Syst. Evol. Microbiol.">
        <title>The Global Catalogue of Microorganisms (GCM) 10K type strain sequencing project: providing services to taxonomists for standard genome sequencing and annotation.</title>
        <authorList>
            <consortium name="The Broad Institute Genomics Platform"/>
            <consortium name="The Broad Institute Genome Sequencing Center for Infectious Disease"/>
            <person name="Wu L."/>
            <person name="Ma J."/>
        </authorList>
    </citation>
    <scope>NUCLEOTIDE SEQUENCE [LARGE SCALE GENOMIC DNA]</scope>
    <source>
        <strain evidence="3">CGMCC 1.13574</strain>
    </source>
</reference>
<organism evidence="2 3">
    <name type="scientific">Coralloluteibacterium thermophilum</name>
    <dbReference type="NCBI Taxonomy" id="2707049"/>
    <lineage>
        <taxon>Bacteria</taxon>
        <taxon>Pseudomonadati</taxon>
        <taxon>Pseudomonadota</taxon>
        <taxon>Gammaproteobacteria</taxon>
        <taxon>Lysobacterales</taxon>
        <taxon>Lysobacteraceae</taxon>
        <taxon>Coralloluteibacterium</taxon>
    </lineage>
</organism>
<dbReference type="Gene3D" id="3.60.15.10">
    <property type="entry name" value="Ribonuclease Z/Hydroxyacylglutathione hydrolase-like"/>
    <property type="match status" value="1"/>
</dbReference>
<dbReference type="InterPro" id="IPR050855">
    <property type="entry name" value="NDM-1-like"/>
</dbReference>
<dbReference type="SUPFAM" id="SSF56281">
    <property type="entry name" value="Metallo-hydrolase/oxidoreductase"/>
    <property type="match status" value="1"/>
</dbReference>
<protein>
    <submittedName>
        <fullName evidence="2">MBL fold metallo-hydrolase</fullName>
    </submittedName>
</protein>
<accession>A0ABV9NEF9</accession>
<sequence>MPSPHGIHAIDTLFQKPAFCTAYLVVENGRGAFVDTGTRHSLPQHLAALEAAGLAPEDVDWVVLTHVHLDHAGGAGALMAVLPNARLVVHPRGARHMVDPSRLVAGATAVYGEEEIARSYGEVVPVPAERIVEAPDGHVVDLAGRALHCFDTPGHARHHLSVWDPASRSVFAGDAFGLSYREFDRADGTPWIVPTTSPVQFEPGPMIASIRRILGHRPGAIHLGHYGAVTDGERLGDLLVVQVERMAALAREAMQRPEAERAAWLQGALEDFYFEQLRAHDPAADRGAMRAQLAGDIVLNAQGLLIWAARAAEEGRT</sequence>
<dbReference type="InterPro" id="IPR036866">
    <property type="entry name" value="RibonucZ/Hydroxyglut_hydro"/>
</dbReference>
<dbReference type="Pfam" id="PF00753">
    <property type="entry name" value="Lactamase_B"/>
    <property type="match status" value="1"/>
</dbReference>
<evidence type="ECO:0000313" key="2">
    <source>
        <dbReference type="EMBL" id="MFC4726772.1"/>
    </source>
</evidence>
<dbReference type="EMBL" id="JBHSGG010000002">
    <property type="protein sequence ID" value="MFC4726772.1"/>
    <property type="molecule type" value="Genomic_DNA"/>
</dbReference>
<dbReference type="CDD" id="cd07726">
    <property type="entry name" value="ST1585-like_MBL-fold"/>
    <property type="match status" value="1"/>
</dbReference>
<comment type="caution">
    <text evidence="2">The sequence shown here is derived from an EMBL/GenBank/DDBJ whole genome shotgun (WGS) entry which is preliminary data.</text>
</comment>
<evidence type="ECO:0000313" key="3">
    <source>
        <dbReference type="Proteomes" id="UP001595892"/>
    </source>
</evidence>
<dbReference type="InterPro" id="IPR001279">
    <property type="entry name" value="Metallo-B-lactamas"/>
</dbReference>
<evidence type="ECO:0000259" key="1">
    <source>
        <dbReference type="SMART" id="SM00849"/>
    </source>
</evidence>
<feature type="domain" description="Metallo-beta-lactamase" evidence="1">
    <location>
        <begin position="19"/>
        <end position="225"/>
    </location>
</feature>
<name>A0ABV9NEF9_9GAMM</name>
<proteinExistence type="predicted"/>